<evidence type="ECO:0000313" key="1">
    <source>
        <dbReference type="Ensembl" id="ENSAPEP00000029851.1"/>
    </source>
</evidence>
<dbReference type="AlphaFoldDB" id="A0A3P8TZ15"/>
<organism evidence="1 2">
    <name type="scientific">Amphiprion percula</name>
    <name type="common">Orange clownfish</name>
    <name type="synonym">Lutjanus percula</name>
    <dbReference type="NCBI Taxonomy" id="161767"/>
    <lineage>
        <taxon>Eukaryota</taxon>
        <taxon>Metazoa</taxon>
        <taxon>Chordata</taxon>
        <taxon>Craniata</taxon>
        <taxon>Vertebrata</taxon>
        <taxon>Euteleostomi</taxon>
        <taxon>Actinopterygii</taxon>
        <taxon>Neopterygii</taxon>
        <taxon>Teleostei</taxon>
        <taxon>Neoteleostei</taxon>
        <taxon>Acanthomorphata</taxon>
        <taxon>Ovalentaria</taxon>
        <taxon>Pomacentridae</taxon>
        <taxon>Amphiprion</taxon>
    </lineage>
</organism>
<name>A0A3P8TZ15_AMPPE</name>
<dbReference type="Ensembl" id="ENSAPET00000030651.1">
    <property type="protein sequence ID" value="ENSAPEP00000029851.1"/>
    <property type="gene ID" value="ENSAPEG00000021216.1"/>
</dbReference>
<dbReference type="Proteomes" id="UP000265080">
    <property type="component" value="Chromosome 17"/>
</dbReference>
<keyword evidence="2" id="KW-1185">Reference proteome</keyword>
<dbReference type="GeneTree" id="ENSGT00940000181624"/>
<reference evidence="1 2" key="1">
    <citation type="submission" date="2018-03" db="EMBL/GenBank/DDBJ databases">
        <title>Finding Nemo's genes: A chromosome-scale reference assembly of the genome of the orange clownfish Amphiprion percula.</title>
        <authorList>
            <person name="Lehmann R."/>
        </authorList>
    </citation>
    <scope>NUCLEOTIDE SEQUENCE</scope>
</reference>
<evidence type="ECO:0000313" key="2">
    <source>
        <dbReference type="Proteomes" id="UP000265080"/>
    </source>
</evidence>
<reference evidence="1" key="3">
    <citation type="submission" date="2025-09" db="UniProtKB">
        <authorList>
            <consortium name="Ensembl"/>
        </authorList>
    </citation>
    <scope>IDENTIFICATION</scope>
</reference>
<proteinExistence type="predicted"/>
<accession>A0A3P8TZ15</accession>
<reference evidence="1" key="2">
    <citation type="submission" date="2025-08" db="UniProtKB">
        <authorList>
            <consortium name="Ensembl"/>
        </authorList>
    </citation>
    <scope>IDENTIFICATION</scope>
</reference>
<sequence>MNPEASFRSIGCIVEDDKVGIALLEEVITNLFKDFILHVDKHYIRQ</sequence>
<protein>
    <submittedName>
        <fullName evidence="1">Uncharacterized protein</fullName>
    </submittedName>
</protein>